<evidence type="ECO:0000313" key="3">
    <source>
        <dbReference type="Proteomes" id="UP000567922"/>
    </source>
</evidence>
<evidence type="ECO:0008006" key="4">
    <source>
        <dbReference type="Google" id="ProtNLM"/>
    </source>
</evidence>
<evidence type="ECO:0000256" key="1">
    <source>
        <dbReference type="SAM" id="Phobius"/>
    </source>
</evidence>
<protein>
    <recommendedName>
        <fullName evidence="4">DUF3093 domain-containing protein</fullName>
    </recommendedName>
</protein>
<comment type="caution">
    <text evidence="2">The sequence shown here is derived from an EMBL/GenBank/DDBJ whole genome shotgun (WGS) entry which is preliminary data.</text>
</comment>
<feature type="transmembrane region" description="Helical" evidence="1">
    <location>
        <begin position="40"/>
        <end position="59"/>
    </location>
</feature>
<gene>
    <name evidence="2" type="ORF">FHU29_001924</name>
</gene>
<dbReference type="Proteomes" id="UP000567922">
    <property type="component" value="Unassembled WGS sequence"/>
</dbReference>
<reference evidence="2 3" key="1">
    <citation type="submission" date="2020-08" db="EMBL/GenBank/DDBJ databases">
        <title>Sequencing the genomes of 1000 actinobacteria strains.</title>
        <authorList>
            <person name="Klenk H.-P."/>
        </authorList>
    </citation>
    <scope>NUCLEOTIDE SEQUENCE [LARGE SCALE GENOMIC DNA]</scope>
    <source>
        <strain evidence="2 3">DSM 45258</strain>
    </source>
</reference>
<sequence>MTAEIEFFEPGAQWRALLFGPVFCTVGIVAEIFLGGPVHWVGWLVAAVLLTAVVGWQVYAGRTHLRVELTPHYLRQGEETLALEEIAELLPPEGTDRWGPGDWQMARALGELHGVPRRRTGVGLRLQSGSIVQAWARDHDTLRATLQRLLVAS</sequence>
<keyword evidence="1" id="KW-1133">Transmembrane helix</keyword>
<keyword evidence="1" id="KW-0812">Transmembrane</keyword>
<accession>A0A839RL91</accession>
<organism evidence="2 3">
    <name type="scientific">Hoyosella altamirensis</name>
    <dbReference type="NCBI Taxonomy" id="616997"/>
    <lineage>
        <taxon>Bacteria</taxon>
        <taxon>Bacillati</taxon>
        <taxon>Actinomycetota</taxon>
        <taxon>Actinomycetes</taxon>
        <taxon>Mycobacteriales</taxon>
        <taxon>Hoyosellaceae</taxon>
        <taxon>Hoyosella</taxon>
    </lineage>
</organism>
<evidence type="ECO:0000313" key="2">
    <source>
        <dbReference type="EMBL" id="MBB3037475.1"/>
    </source>
</evidence>
<dbReference type="RefSeq" id="WP_064441207.1">
    <property type="nucleotide sequence ID" value="NZ_BDDI01000012.1"/>
</dbReference>
<keyword evidence="3" id="KW-1185">Reference proteome</keyword>
<dbReference type="OrthoDB" id="4773470at2"/>
<dbReference type="AlphaFoldDB" id="A0A839RL91"/>
<feature type="transmembrane region" description="Helical" evidence="1">
    <location>
        <begin position="12"/>
        <end position="34"/>
    </location>
</feature>
<dbReference type="EMBL" id="JACHWS010000002">
    <property type="protein sequence ID" value="MBB3037475.1"/>
    <property type="molecule type" value="Genomic_DNA"/>
</dbReference>
<keyword evidence="1" id="KW-0472">Membrane</keyword>
<name>A0A839RL91_9ACTN</name>
<proteinExistence type="predicted"/>